<sequence>MDHSNPKMSSEGKFLVSLVASFLTISIVGVLMVMPGLFSKINESNLRVQYGVQVFKVETDAAWTQLMDV</sequence>
<proteinExistence type="predicted"/>
<name>A0A914ECH0_9BILA</name>
<dbReference type="InterPro" id="IPR002486">
    <property type="entry name" value="Col_cuticle_N"/>
</dbReference>
<feature type="transmembrane region" description="Helical" evidence="2">
    <location>
        <begin position="14"/>
        <end position="38"/>
    </location>
</feature>
<evidence type="ECO:0000259" key="3">
    <source>
        <dbReference type="SMART" id="SM01088"/>
    </source>
</evidence>
<evidence type="ECO:0000256" key="1">
    <source>
        <dbReference type="ARBA" id="ARBA00022737"/>
    </source>
</evidence>
<reference evidence="5" key="1">
    <citation type="submission" date="2022-11" db="UniProtKB">
        <authorList>
            <consortium name="WormBaseParasite"/>
        </authorList>
    </citation>
    <scope>IDENTIFICATION</scope>
</reference>
<dbReference type="GO" id="GO:0042302">
    <property type="term" value="F:structural constituent of cuticle"/>
    <property type="evidence" value="ECO:0007669"/>
    <property type="project" value="InterPro"/>
</dbReference>
<evidence type="ECO:0000313" key="5">
    <source>
        <dbReference type="WBParaSite" id="ACRNAN_scaffold6834.g31383.t1"/>
    </source>
</evidence>
<keyword evidence="4" id="KW-1185">Reference proteome</keyword>
<dbReference type="Pfam" id="PF01484">
    <property type="entry name" value="Col_cuticle_N"/>
    <property type="match status" value="1"/>
</dbReference>
<keyword evidence="2" id="KW-1133">Transmembrane helix</keyword>
<accession>A0A914ECH0</accession>
<dbReference type="SMART" id="SM01088">
    <property type="entry name" value="Col_cuticle_N"/>
    <property type="match status" value="1"/>
</dbReference>
<feature type="domain" description="Nematode cuticle collagen N-terminal" evidence="3">
    <location>
        <begin position="14"/>
        <end position="66"/>
    </location>
</feature>
<organism evidence="4 5">
    <name type="scientific">Acrobeloides nanus</name>
    <dbReference type="NCBI Taxonomy" id="290746"/>
    <lineage>
        <taxon>Eukaryota</taxon>
        <taxon>Metazoa</taxon>
        <taxon>Ecdysozoa</taxon>
        <taxon>Nematoda</taxon>
        <taxon>Chromadorea</taxon>
        <taxon>Rhabditida</taxon>
        <taxon>Tylenchina</taxon>
        <taxon>Cephalobomorpha</taxon>
        <taxon>Cephaloboidea</taxon>
        <taxon>Cephalobidae</taxon>
        <taxon>Acrobeloides</taxon>
    </lineage>
</organism>
<protein>
    <submittedName>
        <fullName evidence="5">Nematode cuticle collagen N-terminal domain-containing protein</fullName>
    </submittedName>
</protein>
<dbReference type="Proteomes" id="UP000887540">
    <property type="component" value="Unplaced"/>
</dbReference>
<keyword evidence="1" id="KW-0677">Repeat</keyword>
<keyword evidence="2" id="KW-0812">Transmembrane</keyword>
<keyword evidence="2" id="KW-0472">Membrane</keyword>
<dbReference type="WBParaSite" id="ACRNAN_scaffold6834.g31383.t1">
    <property type="protein sequence ID" value="ACRNAN_scaffold6834.g31383.t1"/>
    <property type="gene ID" value="ACRNAN_scaffold6834.g31383"/>
</dbReference>
<dbReference type="AlphaFoldDB" id="A0A914ECH0"/>
<evidence type="ECO:0000256" key="2">
    <source>
        <dbReference type="SAM" id="Phobius"/>
    </source>
</evidence>
<evidence type="ECO:0000313" key="4">
    <source>
        <dbReference type="Proteomes" id="UP000887540"/>
    </source>
</evidence>